<gene>
    <name evidence="3" type="ORF">SAMN05421803_103217</name>
</gene>
<protein>
    <submittedName>
        <fullName evidence="3">Chain length determinant protein</fullName>
    </submittedName>
</protein>
<keyword evidence="2" id="KW-0472">Membrane</keyword>
<feature type="compositionally biased region" description="Low complexity" evidence="1">
    <location>
        <begin position="528"/>
        <end position="538"/>
    </location>
</feature>
<dbReference type="OrthoDB" id="5171097at2"/>
<keyword evidence="4" id="KW-1185">Reference proteome</keyword>
<dbReference type="Gene3D" id="3.40.50.300">
    <property type="entry name" value="P-loop containing nucleotide triphosphate hydrolases"/>
    <property type="match status" value="1"/>
</dbReference>
<feature type="region of interest" description="Disordered" evidence="1">
    <location>
        <begin position="525"/>
        <end position="605"/>
    </location>
</feature>
<feature type="region of interest" description="Disordered" evidence="1">
    <location>
        <begin position="321"/>
        <end position="343"/>
    </location>
</feature>
<dbReference type="PANTHER" id="PTHR32309:SF13">
    <property type="entry name" value="FERRIC ENTEROBACTIN TRANSPORT PROTEIN FEPE"/>
    <property type="match status" value="1"/>
</dbReference>
<name>A0A1M6FZW5_9ACTN</name>
<feature type="compositionally biased region" description="Low complexity" evidence="1">
    <location>
        <begin position="330"/>
        <end position="341"/>
    </location>
</feature>
<feature type="compositionally biased region" description="Basic and acidic residues" evidence="1">
    <location>
        <begin position="548"/>
        <end position="561"/>
    </location>
</feature>
<organism evidence="3 4">
    <name type="scientific">Nocardiopsis flavescens</name>
    <dbReference type="NCBI Taxonomy" id="758803"/>
    <lineage>
        <taxon>Bacteria</taxon>
        <taxon>Bacillati</taxon>
        <taxon>Actinomycetota</taxon>
        <taxon>Actinomycetes</taxon>
        <taxon>Streptosporangiales</taxon>
        <taxon>Nocardiopsidaceae</taxon>
        <taxon>Nocardiopsis</taxon>
    </lineage>
</organism>
<dbReference type="SUPFAM" id="SSF52540">
    <property type="entry name" value="P-loop containing nucleoside triphosphate hydrolases"/>
    <property type="match status" value="1"/>
</dbReference>
<dbReference type="PANTHER" id="PTHR32309">
    <property type="entry name" value="TYROSINE-PROTEIN KINASE"/>
    <property type="match status" value="1"/>
</dbReference>
<dbReference type="Proteomes" id="UP000184452">
    <property type="component" value="Unassembled WGS sequence"/>
</dbReference>
<feature type="compositionally biased region" description="Acidic residues" evidence="1">
    <location>
        <begin position="562"/>
        <end position="575"/>
    </location>
</feature>
<reference evidence="3 4" key="1">
    <citation type="submission" date="2016-11" db="EMBL/GenBank/DDBJ databases">
        <authorList>
            <person name="Jaros S."/>
            <person name="Januszkiewicz K."/>
            <person name="Wedrychowicz H."/>
        </authorList>
    </citation>
    <scope>NUCLEOTIDE SEQUENCE [LARGE SCALE GENOMIC DNA]</scope>
    <source>
        <strain evidence="3 4">CGMCC 4.5723</strain>
    </source>
</reference>
<sequence length="605" mass="61327">MDTPAPGSPGPELKEYTALLRRRWRPVAAGVLGGAALALAGVFAVPSAYTSTAAVQVLPTGMAEFTGERSGRLAGDVNLDTEAQVLRSEEVSAAAAELAAEATGSPATADDLRENVDVTVPSNSNVLEIHYTAGSPEAARAGADAYSRAYLGQRAERVDGLIGAHLEALRGERERLEEELGGVSGGAASADPRAEVLRQEATALGGGIAPLAALRGTVETGRVITPADLPERASSPNPPLWLAAGTALGLLAGLGAAVVRDRLDRRLHDTEETGRLSGLPVLLDLSSCAPQRGGRTPGLLGENETGGQRVQSLVHLVRARGAGPGGSVRPPAAADGTAADGEGPRAGRVLVVAATTPGRSGTAAAVNVAAALARTGSETLLVCADPRSDTVGELLGLPEGPGLAEALVDGEDPGDLEVRPEAAPRLRVLRHGRPGAAAPVQDTAMGDLLGLLREQADHIVVAVPPPGERADVHAVAGAADLVLPVVELGRTLRADLADLLAVADRFALEAPGVIVLPRQPLPGPLPELAPAGGAPSAPRRTTSGVVRADGDPQEKAEKEQDPQEAEDAQDAQDAEEAGRDGAAEPGEAGDGETVVVPADVAGARR</sequence>
<accession>A0A1M6FZW5</accession>
<dbReference type="EMBL" id="FQZK01000003">
    <property type="protein sequence ID" value="SHJ03288.1"/>
    <property type="molecule type" value="Genomic_DNA"/>
</dbReference>
<dbReference type="AlphaFoldDB" id="A0A1M6FZW5"/>
<keyword evidence="2" id="KW-1133">Transmembrane helix</keyword>
<evidence type="ECO:0000313" key="4">
    <source>
        <dbReference type="Proteomes" id="UP000184452"/>
    </source>
</evidence>
<proteinExistence type="predicted"/>
<keyword evidence="2" id="KW-0812">Transmembrane</keyword>
<evidence type="ECO:0000256" key="2">
    <source>
        <dbReference type="SAM" id="Phobius"/>
    </source>
</evidence>
<dbReference type="RefSeq" id="WP_073376918.1">
    <property type="nucleotide sequence ID" value="NZ_FQZK01000003.1"/>
</dbReference>
<evidence type="ECO:0000256" key="1">
    <source>
        <dbReference type="SAM" id="MobiDB-lite"/>
    </source>
</evidence>
<dbReference type="InterPro" id="IPR050445">
    <property type="entry name" value="Bact_polysacc_biosynth/exp"/>
</dbReference>
<feature type="transmembrane region" description="Helical" evidence="2">
    <location>
        <begin position="27"/>
        <end position="49"/>
    </location>
</feature>
<dbReference type="STRING" id="758803.SAMN05421803_103217"/>
<dbReference type="InterPro" id="IPR027417">
    <property type="entry name" value="P-loop_NTPase"/>
</dbReference>
<evidence type="ECO:0000313" key="3">
    <source>
        <dbReference type="EMBL" id="SHJ03288.1"/>
    </source>
</evidence>